<feature type="modified residue" description="4-aspartylphosphate" evidence="1">
    <location>
        <position position="61"/>
    </location>
</feature>
<dbReference type="AlphaFoldDB" id="A0A2S0RBX3"/>
<dbReference type="Gene3D" id="3.40.50.2300">
    <property type="match status" value="1"/>
</dbReference>
<dbReference type="EMBL" id="CP028811">
    <property type="protein sequence ID" value="AWA29105.1"/>
    <property type="molecule type" value="Genomic_DNA"/>
</dbReference>
<dbReference type="PROSITE" id="PS50110">
    <property type="entry name" value="RESPONSE_REGULATORY"/>
    <property type="match status" value="1"/>
</dbReference>
<feature type="domain" description="Response regulatory" evidence="2">
    <location>
        <begin position="4"/>
        <end position="133"/>
    </location>
</feature>
<dbReference type="KEGG" id="fmg:HYN48_02830"/>
<dbReference type="RefSeq" id="WP_108369691.1">
    <property type="nucleotide sequence ID" value="NZ_CP028811.1"/>
</dbReference>
<protein>
    <submittedName>
        <fullName evidence="3">DNA-binding response regulator</fullName>
    </submittedName>
</protein>
<gene>
    <name evidence="3" type="ORF">HYN48_02830</name>
</gene>
<organism evidence="3 4">
    <name type="scientific">Flavobacterium magnum</name>
    <dbReference type="NCBI Taxonomy" id="2162713"/>
    <lineage>
        <taxon>Bacteria</taxon>
        <taxon>Pseudomonadati</taxon>
        <taxon>Bacteroidota</taxon>
        <taxon>Flavobacteriia</taxon>
        <taxon>Flavobacteriales</taxon>
        <taxon>Flavobacteriaceae</taxon>
        <taxon>Flavobacterium</taxon>
    </lineage>
</organism>
<dbReference type="GO" id="GO:0003677">
    <property type="term" value="F:DNA binding"/>
    <property type="evidence" value="ECO:0007669"/>
    <property type="project" value="UniProtKB-KW"/>
</dbReference>
<name>A0A2S0RBX3_9FLAO</name>
<evidence type="ECO:0000259" key="2">
    <source>
        <dbReference type="PROSITE" id="PS50110"/>
    </source>
</evidence>
<keyword evidence="4" id="KW-1185">Reference proteome</keyword>
<dbReference type="Pfam" id="PF00072">
    <property type="entry name" value="Response_reg"/>
    <property type="match status" value="1"/>
</dbReference>
<dbReference type="InterPro" id="IPR001789">
    <property type="entry name" value="Sig_transdc_resp-reg_receiver"/>
</dbReference>
<dbReference type="GO" id="GO:0000160">
    <property type="term" value="P:phosphorelay signal transduction system"/>
    <property type="evidence" value="ECO:0007669"/>
    <property type="project" value="InterPro"/>
</dbReference>
<sequence>MLIRILMIDDHPSQIEGYKVILSLNDFGYEIETTAVYNSENAYALITHPAQTGRFDVAFIDLSLPPFPEKNIHSGEDLALLVRRHWPKTKIIMITSHAEAFILYTLIRKIAPEGLMVKSDFNGDGLLKAFGLIVSGEQYYSDTVNSGVKELLSRQKYLDDVNREIITLLSQGVKMKNMPEILGISKSAIEKRKQIIKDYLCIEKGEDEDIIREAKRLGFI</sequence>
<dbReference type="OrthoDB" id="651456at2"/>
<dbReference type="InterPro" id="IPR011006">
    <property type="entry name" value="CheY-like_superfamily"/>
</dbReference>
<keyword evidence="3" id="KW-0238">DNA-binding</keyword>
<reference evidence="3 4" key="1">
    <citation type="submission" date="2018-04" db="EMBL/GenBank/DDBJ databases">
        <title>Genome sequencing of Flavobacterium sp. HYN0048.</title>
        <authorList>
            <person name="Yi H."/>
            <person name="Baek C."/>
        </authorList>
    </citation>
    <scope>NUCLEOTIDE SEQUENCE [LARGE SCALE GENOMIC DNA]</scope>
    <source>
        <strain evidence="3 4">HYN0048</strain>
    </source>
</reference>
<dbReference type="Proteomes" id="UP000244193">
    <property type="component" value="Chromosome"/>
</dbReference>
<keyword evidence="1" id="KW-0597">Phosphoprotein</keyword>
<evidence type="ECO:0000256" key="1">
    <source>
        <dbReference type="PROSITE-ProRule" id="PRU00169"/>
    </source>
</evidence>
<accession>A0A2S0RBX3</accession>
<dbReference type="SUPFAM" id="SSF52172">
    <property type="entry name" value="CheY-like"/>
    <property type="match status" value="1"/>
</dbReference>
<evidence type="ECO:0000313" key="4">
    <source>
        <dbReference type="Proteomes" id="UP000244193"/>
    </source>
</evidence>
<proteinExistence type="predicted"/>
<evidence type="ECO:0000313" key="3">
    <source>
        <dbReference type="EMBL" id="AWA29105.1"/>
    </source>
</evidence>